<evidence type="ECO:0000313" key="2">
    <source>
        <dbReference type="WBParaSite" id="PS1159_v2.g9946.t1"/>
    </source>
</evidence>
<proteinExistence type="predicted"/>
<evidence type="ECO:0000313" key="1">
    <source>
        <dbReference type="Proteomes" id="UP000887580"/>
    </source>
</evidence>
<accession>A0AC35GYP1</accession>
<sequence>MLQFTTDENKARNLSGVHFTTYTAEGRIYLPWIRKQAENYGVKLVQRHIETVNEKNDTRNYITDEDRTDIFKRYTALQPSFKKVPIKNEWVAFRPGRDV</sequence>
<reference evidence="2" key="1">
    <citation type="submission" date="2022-11" db="UniProtKB">
        <authorList>
            <consortium name="WormBaseParasite"/>
        </authorList>
    </citation>
    <scope>IDENTIFICATION</scope>
</reference>
<organism evidence="1 2">
    <name type="scientific">Panagrolaimus sp. PS1159</name>
    <dbReference type="NCBI Taxonomy" id="55785"/>
    <lineage>
        <taxon>Eukaryota</taxon>
        <taxon>Metazoa</taxon>
        <taxon>Ecdysozoa</taxon>
        <taxon>Nematoda</taxon>
        <taxon>Chromadorea</taxon>
        <taxon>Rhabditida</taxon>
        <taxon>Tylenchina</taxon>
        <taxon>Panagrolaimomorpha</taxon>
        <taxon>Panagrolaimoidea</taxon>
        <taxon>Panagrolaimidae</taxon>
        <taxon>Panagrolaimus</taxon>
    </lineage>
</organism>
<protein>
    <submittedName>
        <fullName evidence="2">Uncharacterized protein</fullName>
    </submittedName>
</protein>
<name>A0AC35GYP1_9BILA</name>
<dbReference type="Proteomes" id="UP000887580">
    <property type="component" value="Unplaced"/>
</dbReference>
<dbReference type="WBParaSite" id="PS1159_v2.g9946.t1">
    <property type="protein sequence ID" value="PS1159_v2.g9946.t1"/>
    <property type="gene ID" value="PS1159_v2.g9946"/>
</dbReference>